<evidence type="ECO:0000256" key="16">
    <source>
        <dbReference type="ARBA" id="ARBA00026095"/>
    </source>
</evidence>
<organism evidence="22 23">
    <name type="scientific">Sporichthya brevicatena</name>
    <dbReference type="NCBI Taxonomy" id="171442"/>
    <lineage>
        <taxon>Bacteria</taxon>
        <taxon>Bacillati</taxon>
        <taxon>Actinomycetota</taxon>
        <taxon>Actinomycetes</taxon>
        <taxon>Sporichthyales</taxon>
        <taxon>Sporichthyaceae</taxon>
        <taxon>Sporichthya</taxon>
    </lineage>
</organism>
<evidence type="ECO:0000256" key="12">
    <source>
        <dbReference type="ARBA" id="ARBA00023136"/>
    </source>
</evidence>
<dbReference type="InterPro" id="IPR045605">
    <property type="entry name" value="KshA-like_C"/>
</dbReference>
<comment type="caution">
    <text evidence="22">The sequence shown here is derived from an EMBL/GenBank/DDBJ whole genome shotgun (WGS) entry which is preliminary data.</text>
</comment>
<sequence>MRHRAIAGWNRRTFPTGWFQVAWSPELEPGQLAARRYWGRDLVVWRSESGAVHLMEAHEGRRGLDLTRWGQVEGESIRCILDGWQWQPDGTARDDTGAAVDVGALRSFPAVEISGLVLAWYDENGDPPSWSVEGGEEATSPDYYPAWPHGAVLDLMSCQPQVMAENIADVVHVRYAHRWLDIPTITEWDDSSPRLEVGYEGNFPSPRGPVHAVFHNTAWGFGVMRTSMTSIRKFVHYICPTPIDHTMMDVRLSAWVERAPDDTGDRPDSIAAALIRAQRDEVLGPNVDRSIWENQAYMEQPAFRSQERQYVQFRRWCAQFYPHEPRPQRAASR</sequence>
<evidence type="ECO:0000256" key="5">
    <source>
        <dbReference type="ARBA" id="ARBA00022714"/>
    </source>
</evidence>
<dbReference type="RefSeq" id="WP_344603529.1">
    <property type="nucleotide sequence ID" value="NZ_BAAAHE010000011.1"/>
</dbReference>
<comment type="pathway">
    <text evidence="3">Hormone biosynthesis.</text>
</comment>
<reference evidence="22 23" key="1">
    <citation type="journal article" date="2019" name="Int. J. Syst. Evol. Microbiol.">
        <title>The Global Catalogue of Microorganisms (GCM) 10K type strain sequencing project: providing services to taxonomists for standard genome sequencing and annotation.</title>
        <authorList>
            <consortium name="The Broad Institute Genomics Platform"/>
            <consortium name="The Broad Institute Genome Sequencing Center for Infectious Disease"/>
            <person name="Wu L."/>
            <person name="Ma J."/>
        </authorList>
    </citation>
    <scope>NUCLEOTIDE SEQUENCE [LARGE SCALE GENOMIC DNA]</scope>
    <source>
        <strain evidence="22 23">JCM 10671</strain>
    </source>
</reference>
<evidence type="ECO:0000313" key="23">
    <source>
        <dbReference type="Proteomes" id="UP001500957"/>
    </source>
</evidence>
<dbReference type="InterPro" id="IPR050584">
    <property type="entry name" value="Cholesterol_7-desaturase"/>
</dbReference>
<evidence type="ECO:0000313" key="22">
    <source>
        <dbReference type="EMBL" id="GAA0615397.1"/>
    </source>
</evidence>
<protein>
    <recommendedName>
        <fullName evidence="16">cholesterol 7-desaturase</fullName>
        <ecNumber evidence="16">1.14.19.21</ecNumber>
    </recommendedName>
    <alternativeName>
        <fullName evidence="17">Rieske-type oxygenase</fullName>
    </alternativeName>
</protein>
<dbReference type="Proteomes" id="UP001500957">
    <property type="component" value="Unassembled WGS sequence"/>
</dbReference>
<dbReference type="PANTHER" id="PTHR21266:SF32">
    <property type="entry name" value="CHOLESTEROL 7-DESATURASE NVD"/>
    <property type="match status" value="1"/>
</dbReference>
<keyword evidence="10" id="KW-0408">Iron</keyword>
<keyword evidence="5" id="KW-0001">2Fe-2S</keyword>
<evidence type="ECO:0000256" key="19">
    <source>
        <dbReference type="ARBA" id="ARBA00047853"/>
    </source>
</evidence>
<dbReference type="EMBL" id="BAAAHE010000011">
    <property type="protein sequence ID" value="GAA0615397.1"/>
    <property type="molecule type" value="Genomic_DNA"/>
</dbReference>
<evidence type="ECO:0000256" key="2">
    <source>
        <dbReference type="ARBA" id="ARBA00004370"/>
    </source>
</evidence>
<proteinExistence type="inferred from homology"/>
<keyword evidence="13" id="KW-0753">Steroid metabolism</keyword>
<comment type="similarity">
    <text evidence="15">Belongs to the cholesterol 7-desaturase family.</text>
</comment>
<dbReference type="SUPFAM" id="SSF55961">
    <property type="entry name" value="Bet v1-like"/>
    <property type="match status" value="1"/>
</dbReference>
<evidence type="ECO:0000256" key="11">
    <source>
        <dbReference type="ARBA" id="ARBA00023014"/>
    </source>
</evidence>
<evidence type="ECO:0000256" key="7">
    <source>
        <dbReference type="ARBA" id="ARBA00022963"/>
    </source>
</evidence>
<keyword evidence="11" id="KW-0411">Iron-sulfur</keyword>
<evidence type="ECO:0000259" key="21">
    <source>
        <dbReference type="PROSITE" id="PS51296"/>
    </source>
</evidence>
<evidence type="ECO:0000256" key="8">
    <source>
        <dbReference type="ARBA" id="ARBA00022989"/>
    </source>
</evidence>
<evidence type="ECO:0000256" key="10">
    <source>
        <dbReference type="ARBA" id="ARBA00023004"/>
    </source>
</evidence>
<keyword evidence="7" id="KW-0442">Lipid degradation</keyword>
<evidence type="ECO:0000256" key="3">
    <source>
        <dbReference type="ARBA" id="ARBA00004972"/>
    </source>
</evidence>
<evidence type="ECO:0000256" key="15">
    <source>
        <dbReference type="ARBA" id="ARBA00025729"/>
    </source>
</evidence>
<dbReference type="SUPFAM" id="SSF50022">
    <property type="entry name" value="ISP domain"/>
    <property type="match status" value="1"/>
</dbReference>
<keyword evidence="9" id="KW-0560">Oxidoreductase</keyword>
<dbReference type="Gene3D" id="2.102.10.10">
    <property type="entry name" value="Rieske [2Fe-2S] iron-sulphur domain"/>
    <property type="match status" value="1"/>
</dbReference>
<keyword evidence="8" id="KW-1133">Transmembrane helix</keyword>
<keyword evidence="12" id="KW-0472">Membrane</keyword>
<dbReference type="Gene3D" id="3.90.380.10">
    <property type="entry name" value="Naphthalene 1,2-dioxygenase Alpha Subunit, Chain A, domain 1"/>
    <property type="match status" value="1"/>
</dbReference>
<evidence type="ECO:0000256" key="18">
    <source>
        <dbReference type="ARBA" id="ARBA00046982"/>
    </source>
</evidence>
<evidence type="ECO:0000256" key="13">
    <source>
        <dbReference type="ARBA" id="ARBA00023221"/>
    </source>
</evidence>
<dbReference type="Pfam" id="PF19298">
    <property type="entry name" value="KshA_C"/>
    <property type="match status" value="1"/>
</dbReference>
<comment type="catalytic activity">
    <reaction evidence="19">
        <text>cholesterol + NADH + O2 + H(+) = 7-dehydrocholesterol + NAD(+) + 2 H2O</text>
        <dbReference type="Rhea" id="RHEA:51644"/>
        <dbReference type="ChEBI" id="CHEBI:15377"/>
        <dbReference type="ChEBI" id="CHEBI:15378"/>
        <dbReference type="ChEBI" id="CHEBI:15379"/>
        <dbReference type="ChEBI" id="CHEBI:16113"/>
        <dbReference type="ChEBI" id="CHEBI:17759"/>
        <dbReference type="ChEBI" id="CHEBI:57540"/>
        <dbReference type="ChEBI" id="CHEBI:57945"/>
        <dbReference type="EC" id="1.14.19.21"/>
    </reaction>
    <physiologicalReaction direction="left-to-right" evidence="19">
        <dbReference type="Rhea" id="RHEA:51645"/>
    </physiologicalReaction>
</comment>
<dbReference type="EC" id="1.14.19.21" evidence="16"/>
<comment type="cofactor">
    <cofactor evidence="1">
        <name>Fe cation</name>
        <dbReference type="ChEBI" id="CHEBI:24875"/>
    </cofactor>
</comment>
<accession>A0ABN1GNU5</accession>
<evidence type="ECO:0000256" key="4">
    <source>
        <dbReference type="ARBA" id="ARBA00022692"/>
    </source>
</evidence>
<evidence type="ECO:0000256" key="1">
    <source>
        <dbReference type="ARBA" id="ARBA00001962"/>
    </source>
</evidence>
<keyword evidence="13" id="KW-0443">Lipid metabolism</keyword>
<dbReference type="InterPro" id="IPR036922">
    <property type="entry name" value="Rieske_2Fe-2S_sf"/>
</dbReference>
<dbReference type="InterPro" id="IPR017941">
    <property type="entry name" value="Rieske_2Fe-2S"/>
</dbReference>
<comment type="subunit">
    <text evidence="18">Homotrimer. The two-component system 3-ketosteroid-9-alpha-monooxygenase is composed of an oxygenase component KshA and a reductase component KshB.</text>
</comment>
<comment type="pathway">
    <text evidence="14">Steroid hormone biosynthesis; dafachronic acid biosynthesis.</text>
</comment>
<evidence type="ECO:0000256" key="9">
    <source>
        <dbReference type="ARBA" id="ARBA00023002"/>
    </source>
</evidence>
<dbReference type="PANTHER" id="PTHR21266">
    <property type="entry name" value="IRON-SULFUR DOMAIN CONTAINING PROTEIN"/>
    <property type="match status" value="1"/>
</dbReference>
<keyword evidence="4" id="KW-0812">Transmembrane</keyword>
<feature type="domain" description="Rieske" evidence="21">
    <location>
        <begin position="19"/>
        <end position="119"/>
    </location>
</feature>
<gene>
    <name evidence="22" type="ORF">GCM10009547_16690</name>
</gene>
<evidence type="ECO:0000256" key="14">
    <source>
        <dbReference type="ARBA" id="ARBA00025712"/>
    </source>
</evidence>
<evidence type="ECO:0000256" key="17">
    <source>
        <dbReference type="ARBA" id="ARBA00030944"/>
    </source>
</evidence>
<keyword evidence="23" id="KW-1185">Reference proteome</keyword>
<dbReference type="PROSITE" id="PS51296">
    <property type="entry name" value="RIESKE"/>
    <property type="match status" value="1"/>
</dbReference>
<evidence type="ECO:0000256" key="6">
    <source>
        <dbReference type="ARBA" id="ARBA00022723"/>
    </source>
</evidence>
<keyword evidence="6" id="KW-0479">Metal-binding</keyword>
<comment type="catalytic activity">
    <reaction evidence="20">
        <text>cholesterol + NADPH + O2 + H(+) = 7-dehydrocholesterol + NADP(+) + 2 H2O</text>
        <dbReference type="Rhea" id="RHEA:45024"/>
        <dbReference type="ChEBI" id="CHEBI:15377"/>
        <dbReference type="ChEBI" id="CHEBI:15378"/>
        <dbReference type="ChEBI" id="CHEBI:15379"/>
        <dbReference type="ChEBI" id="CHEBI:16113"/>
        <dbReference type="ChEBI" id="CHEBI:17759"/>
        <dbReference type="ChEBI" id="CHEBI:57783"/>
        <dbReference type="ChEBI" id="CHEBI:58349"/>
        <dbReference type="EC" id="1.14.19.21"/>
    </reaction>
    <physiologicalReaction direction="left-to-right" evidence="20">
        <dbReference type="Rhea" id="RHEA:45025"/>
    </physiologicalReaction>
</comment>
<comment type="subcellular location">
    <subcellularLocation>
        <location evidence="2">Membrane</location>
    </subcellularLocation>
</comment>
<dbReference type="Pfam" id="PF00355">
    <property type="entry name" value="Rieske"/>
    <property type="match status" value="1"/>
</dbReference>
<evidence type="ECO:0000256" key="20">
    <source>
        <dbReference type="ARBA" id="ARBA00049548"/>
    </source>
</evidence>
<name>A0ABN1GNU5_9ACTN</name>